<evidence type="ECO:0000313" key="2">
    <source>
        <dbReference type="EMBL" id="TMQ61150.1"/>
    </source>
</evidence>
<dbReference type="InterPro" id="IPR038726">
    <property type="entry name" value="PDDEXK_AddAB-type"/>
</dbReference>
<organism evidence="2 3">
    <name type="scientific">Eiseniibacteriota bacterium</name>
    <dbReference type="NCBI Taxonomy" id="2212470"/>
    <lineage>
        <taxon>Bacteria</taxon>
        <taxon>Candidatus Eiseniibacteriota</taxon>
    </lineage>
</organism>
<dbReference type="InterPro" id="IPR011335">
    <property type="entry name" value="Restrct_endonuc-II-like"/>
</dbReference>
<dbReference type="InterPro" id="IPR011604">
    <property type="entry name" value="PDDEXK-like_dom_sf"/>
</dbReference>
<dbReference type="Pfam" id="PF12705">
    <property type="entry name" value="PDDEXK_1"/>
    <property type="match status" value="1"/>
</dbReference>
<feature type="domain" description="PD-(D/E)XK endonuclease-like" evidence="1">
    <location>
        <begin position="10"/>
        <end position="113"/>
    </location>
</feature>
<protein>
    <recommendedName>
        <fullName evidence="1">PD-(D/E)XK endonuclease-like domain-containing protein</fullName>
    </recommendedName>
</protein>
<accession>A0A538TBY8</accession>
<proteinExistence type="predicted"/>
<gene>
    <name evidence="2" type="ORF">E6K78_13080</name>
</gene>
<dbReference type="Gene3D" id="3.90.320.10">
    <property type="match status" value="1"/>
</dbReference>
<evidence type="ECO:0000313" key="3">
    <source>
        <dbReference type="Proteomes" id="UP000316609"/>
    </source>
</evidence>
<comment type="caution">
    <text evidence="2">The sequence shown here is derived from an EMBL/GenBank/DDBJ whole genome shotgun (WGS) entry which is preliminary data.</text>
</comment>
<dbReference type="SUPFAM" id="SSF52980">
    <property type="entry name" value="Restriction endonuclease-like"/>
    <property type="match status" value="1"/>
</dbReference>
<evidence type="ECO:0000259" key="1">
    <source>
        <dbReference type="Pfam" id="PF12705"/>
    </source>
</evidence>
<name>A0A538TBY8_UNCEI</name>
<dbReference type="AlphaFoldDB" id="A0A538TBY8"/>
<reference evidence="2 3" key="1">
    <citation type="journal article" date="2019" name="Nat. Microbiol.">
        <title>Mediterranean grassland soil C-N compound turnover is dependent on rainfall and depth, and is mediated by genomically divergent microorganisms.</title>
        <authorList>
            <person name="Diamond S."/>
            <person name="Andeer P.F."/>
            <person name="Li Z."/>
            <person name="Crits-Christoph A."/>
            <person name="Burstein D."/>
            <person name="Anantharaman K."/>
            <person name="Lane K.R."/>
            <person name="Thomas B.C."/>
            <person name="Pan C."/>
            <person name="Northen T.R."/>
            <person name="Banfield J.F."/>
        </authorList>
    </citation>
    <scope>NUCLEOTIDE SEQUENCE [LARGE SCALE GENOMIC DNA]</scope>
    <source>
        <strain evidence="2">WS_8</strain>
    </source>
</reference>
<dbReference type="Proteomes" id="UP000316609">
    <property type="component" value="Unassembled WGS sequence"/>
</dbReference>
<sequence>MRRAKDRRVLRETPVAFVANGVTVEGQIDLVYEEDDASLVVVDFKTDAVADEAGARERAEDYRAQLALYARALELATGRTVRDTVLLFLAPGVEIRIPHDERAREAAASAIAAAADSRAQRPR</sequence>
<dbReference type="EMBL" id="VBOY01000188">
    <property type="protein sequence ID" value="TMQ61150.1"/>
    <property type="molecule type" value="Genomic_DNA"/>
</dbReference>